<feature type="non-terminal residue" evidence="3">
    <location>
        <position position="125"/>
    </location>
</feature>
<dbReference type="Proteomes" id="UP000027222">
    <property type="component" value="Unassembled WGS sequence"/>
</dbReference>
<keyword evidence="2" id="KW-1133">Transmembrane helix</keyword>
<keyword evidence="2" id="KW-0812">Transmembrane</keyword>
<evidence type="ECO:0000313" key="3">
    <source>
        <dbReference type="EMBL" id="KDR84433.1"/>
    </source>
</evidence>
<feature type="region of interest" description="Disordered" evidence="1">
    <location>
        <begin position="49"/>
        <end position="106"/>
    </location>
</feature>
<dbReference type="EMBL" id="KL142368">
    <property type="protein sequence ID" value="KDR84433.1"/>
    <property type="molecule type" value="Genomic_DNA"/>
</dbReference>
<protein>
    <recommendedName>
        <fullName evidence="5">Transmembrane protein</fullName>
    </recommendedName>
</protein>
<name>A0A067TZG3_GALM3</name>
<feature type="transmembrane region" description="Helical" evidence="2">
    <location>
        <begin position="6"/>
        <end position="26"/>
    </location>
</feature>
<evidence type="ECO:0008006" key="5">
    <source>
        <dbReference type="Google" id="ProtNLM"/>
    </source>
</evidence>
<dbReference type="AlphaFoldDB" id="A0A067TZG3"/>
<feature type="compositionally biased region" description="Basic and acidic residues" evidence="1">
    <location>
        <begin position="49"/>
        <end position="58"/>
    </location>
</feature>
<evidence type="ECO:0000313" key="4">
    <source>
        <dbReference type="Proteomes" id="UP000027222"/>
    </source>
</evidence>
<sequence>MPAPAVYIIAVVGTVGAVLAFKEFVYEPHIAPAIGRWKLEFQAARRRRTEAAMHRAESELLMSQTDHRSPSSRRDEDDSDGDRPRPERDAQPMQNQQDVELENLVSSEISEWRNEASSQVLRQRK</sequence>
<accession>A0A067TZG3</accession>
<feature type="compositionally biased region" description="Basic and acidic residues" evidence="1">
    <location>
        <begin position="65"/>
        <end position="90"/>
    </location>
</feature>
<keyword evidence="2" id="KW-0472">Membrane</keyword>
<evidence type="ECO:0000256" key="1">
    <source>
        <dbReference type="SAM" id="MobiDB-lite"/>
    </source>
</evidence>
<feature type="compositionally biased region" description="Polar residues" evidence="1">
    <location>
        <begin position="92"/>
        <end position="106"/>
    </location>
</feature>
<dbReference type="OrthoDB" id="3246206at2759"/>
<proteinExistence type="predicted"/>
<dbReference type="STRING" id="685588.A0A067TZG3"/>
<dbReference type="HOGENOM" id="CLU_1997941_0_0_1"/>
<reference evidence="4" key="1">
    <citation type="journal article" date="2014" name="Proc. Natl. Acad. Sci. U.S.A.">
        <title>Extensive sampling of basidiomycete genomes demonstrates inadequacy of the white-rot/brown-rot paradigm for wood decay fungi.</title>
        <authorList>
            <person name="Riley R."/>
            <person name="Salamov A.A."/>
            <person name="Brown D.W."/>
            <person name="Nagy L.G."/>
            <person name="Floudas D."/>
            <person name="Held B.W."/>
            <person name="Levasseur A."/>
            <person name="Lombard V."/>
            <person name="Morin E."/>
            <person name="Otillar R."/>
            <person name="Lindquist E.A."/>
            <person name="Sun H."/>
            <person name="LaButti K.M."/>
            <person name="Schmutz J."/>
            <person name="Jabbour D."/>
            <person name="Luo H."/>
            <person name="Baker S.E."/>
            <person name="Pisabarro A.G."/>
            <person name="Walton J.D."/>
            <person name="Blanchette R.A."/>
            <person name="Henrissat B."/>
            <person name="Martin F."/>
            <person name="Cullen D."/>
            <person name="Hibbett D.S."/>
            <person name="Grigoriev I.V."/>
        </authorList>
    </citation>
    <scope>NUCLEOTIDE SEQUENCE [LARGE SCALE GENOMIC DNA]</scope>
    <source>
        <strain evidence="4">CBS 339.88</strain>
    </source>
</reference>
<evidence type="ECO:0000256" key="2">
    <source>
        <dbReference type="SAM" id="Phobius"/>
    </source>
</evidence>
<keyword evidence="4" id="KW-1185">Reference proteome</keyword>
<organism evidence="3 4">
    <name type="scientific">Galerina marginata (strain CBS 339.88)</name>
    <dbReference type="NCBI Taxonomy" id="685588"/>
    <lineage>
        <taxon>Eukaryota</taxon>
        <taxon>Fungi</taxon>
        <taxon>Dikarya</taxon>
        <taxon>Basidiomycota</taxon>
        <taxon>Agaricomycotina</taxon>
        <taxon>Agaricomycetes</taxon>
        <taxon>Agaricomycetidae</taxon>
        <taxon>Agaricales</taxon>
        <taxon>Agaricineae</taxon>
        <taxon>Strophariaceae</taxon>
        <taxon>Galerina</taxon>
    </lineage>
</organism>
<gene>
    <name evidence="3" type="ORF">GALMADRAFT_20835</name>
</gene>